<dbReference type="SUPFAM" id="SSF53223">
    <property type="entry name" value="Aminoacid dehydrogenase-like, N-terminal domain"/>
    <property type="match status" value="1"/>
</dbReference>
<dbReference type="EMBL" id="UINC01165398">
    <property type="protein sequence ID" value="SVD66763.1"/>
    <property type="molecule type" value="Genomic_DNA"/>
</dbReference>
<dbReference type="NCBIfam" id="TIGR00507">
    <property type="entry name" value="aroE"/>
    <property type="match status" value="1"/>
</dbReference>
<evidence type="ECO:0000256" key="5">
    <source>
        <dbReference type="ARBA" id="ARBA00023141"/>
    </source>
</evidence>
<keyword evidence="2" id="KW-0028">Amino-acid biosynthesis</keyword>
<dbReference type="GO" id="GO:0008652">
    <property type="term" value="P:amino acid biosynthetic process"/>
    <property type="evidence" value="ECO:0007669"/>
    <property type="project" value="UniProtKB-KW"/>
</dbReference>
<dbReference type="GO" id="GO:0019632">
    <property type="term" value="P:shikimate metabolic process"/>
    <property type="evidence" value="ECO:0007669"/>
    <property type="project" value="InterPro"/>
</dbReference>
<dbReference type="InterPro" id="IPR046346">
    <property type="entry name" value="Aminoacid_DH-like_N_sf"/>
</dbReference>
<dbReference type="UniPathway" id="UPA00053">
    <property type="reaction ID" value="UER00087"/>
</dbReference>
<dbReference type="GO" id="GO:0009423">
    <property type="term" value="P:chorismate biosynthetic process"/>
    <property type="evidence" value="ECO:0007669"/>
    <property type="project" value="UniProtKB-UniPathway"/>
</dbReference>
<dbReference type="GO" id="GO:0005829">
    <property type="term" value="C:cytosol"/>
    <property type="evidence" value="ECO:0007669"/>
    <property type="project" value="TreeGrafter"/>
</dbReference>
<evidence type="ECO:0000256" key="4">
    <source>
        <dbReference type="ARBA" id="ARBA00023002"/>
    </source>
</evidence>
<accession>A0A382X735</accession>
<keyword evidence="4" id="KW-0560">Oxidoreductase</keyword>
<dbReference type="PANTHER" id="PTHR21089">
    <property type="entry name" value="SHIKIMATE DEHYDROGENASE"/>
    <property type="match status" value="1"/>
</dbReference>
<dbReference type="PANTHER" id="PTHR21089:SF1">
    <property type="entry name" value="BIFUNCTIONAL 3-DEHYDROQUINATE DEHYDRATASE_SHIKIMATE DEHYDROGENASE, CHLOROPLASTIC"/>
    <property type="match status" value="1"/>
</dbReference>
<dbReference type="Pfam" id="PF01488">
    <property type="entry name" value="Shikimate_DH"/>
    <property type="match status" value="1"/>
</dbReference>
<name>A0A382X735_9ZZZZ</name>
<dbReference type="Pfam" id="PF08501">
    <property type="entry name" value="Shikimate_dh_N"/>
    <property type="match status" value="1"/>
</dbReference>
<evidence type="ECO:0000259" key="6">
    <source>
        <dbReference type="Pfam" id="PF01488"/>
    </source>
</evidence>
<feature type="domain" description="Quinate/shikimate 5-dehydrogenase/glutamyl-tRNA reductase" evidence="6">
    <location>
        <begin position="114"/>
        <end position="186"/>
    </location>
</feature>
<dbReference type="InterPro" id="IPR013708">
    <property type="entry name" value="Shikimate_DH-bd_N"/>
</dbReference>
<dbReference type="Gene3D" id="3.40.50.10860">
    <property type="entry name" value="Leucine Dehydrogenase, chain A, domain 1"/>
    <property type="match status" value="1"/>
</dbReference>
<dbReference type="InterPro" id="IPR036291">
    <property type="entry name" value="NAD(P)-bd_dom_sf"/>
</dbReference>
<keyword evidence="3" id="KW-0521">NADP</keyword>
<sequence length="230" mass="26085">MKQFAVIGNPIKYSLSPAMHNWIFENLDLQAKYKKIHVEKEDLPKVVKQLRDNVLCGINVTIPYKEKIMKLIDEINPRAQSIGSVNCIMSKGDKLIGNNTDWYGFTKALKANHIELHDKEVIVIGAGGVAKSILFSLKQIGVKKIILLNRTLQKARKLEDNIVIAYSIDQIENLIKYDSIIINTTSIGMYTDQFPLKIGFINKRQLLIDIIYTPFETPFLKLGKKIGAKT</sequence>
<proteinExistence type="predicted"/>
<feature type="domain" description="Shikimate dehydrogenase substrate binding N-terminal" evidence="7">
    <location>
        <begin position="6"/>
        <end position="88"/>
    </location>
</feature>
<dbReference type="GO" id="GO:0004764">
    <property type="term" value="F:shikimate 3-dehydrogenase (NADP+) activity"/>
    <property type="evidence" value="ECO:0007669"/>
    <property type="project" value="UniProtKB-EC"/>
</dbReference>
<evidence type="ECO:0000256" key="3">
    <source>
        <dbReference type="ARBA" id="ARBA00022857"/>
    </source>
</evidence>
<dbReference type="Gene3D" id="3.40.50.720">
    <property type="entry name" value="NAD(P)-binding Rossmann-like Domain"/>
    <property type="match status" value="1"/>
</dbReference>
<dbReference type="InterPro" id="IPR022893">
    <property type="entry name" value="Shikimate_DH_fam"/>
</dbReference>
<dbReference type="CDD" id="cd01065">
    <property type="entry name" value="NAD_bind_Shikimate_DH"/>
    <property type="match status" value="1"/>
</dbReference>
<protein>
    <recommendedName>
        <fullName evidence="1">shikimate dehydrogenase (NADP(+))</fullName>
        <ecNumber evidence="1">1.1.1.25</ecNumber>
    </recommendedName>
</protein>
<keyword evidence="5" id="KW-0057">Aromatic amino acid biosynthesis</keyword>
<dbReference type="GO" id="GO:0009073">
    <property type="term" value="P:aromatic amino acid family biosynthetic process"/>
    <property type="evidence" value="ECO:0007669"/>
    <property type="project" value="UniProtKB-KW"/>
</dbReference>
<reference evidence="8" key="1">
    <citation type="submission" date="2018-05" db="EMBL/GenBank/DDBJ databases">
        <authorList>
            <person name="Lanie J.A."/>
            <person name="Ng W.-L."/>
            <person name="Kazmierczak K.M."/>
            <person name="Andrzejewski T.M."/>
            <person name="Davidsen T.M."/>
            <person name="Wayne K.J."/>
            <person name="Tettelin H."/>
            <person name="Glass J.I."/>
            <person name="Rusch D."/>
            <person name="Podicherti R."/>
            <person name="Tsui H.-C.T."/>
            <person name="Winkler M.E."/>
        </authorList>
    </citation>
    <scope>NUCLEOTIDE SEQUENCE</scope>
</reference>
<feature type="non-terminal residue" evidence="8">
    <location>
        <position position="230"/>
    </location>
</feature>
<dbReference type="EC" id="1.1.1.25" evidence="1"/>
<dbReference type="InterPro" id="IPR011342">
    <property type="entry name" value="Shikimate_DH"/>
</dbReference>
<dbReference type="InterPro" id="IPR006151">
    <property type="entry name" value="Shikm_DH/Glu-tRNA_Rdtase"/>
</dbReference>
<evidence type="ECO:0000259" key="7">
    <source>
        <dbReference type="Pfam" id="PF08501"/>
    </source>
</evidence>
<evidence type="ECO:0000256" key="2">
    <source>
        <dbReference type="ARBA" id="ARBA00022605"/>
    </source>
</evidence>
<evidence type="ECO:0000256" key="1">
    <source>
        <dbReference type="ARBA" id="ARBA00012962"/>
    </source>
</evidence>
<dbReference type="AlphaFoldDB" id="A0A382X735"/>
<organism evidence="8">
    <name type="scientific">marine metagenome</name>
    <dbReference type="NCBI Taxonomy" id="408172"/>
    <lineage>
        <taxon>unclassified sequences</taxon>
        <taxon>metagenomes</taxon>
        <taxon>ecological metagenomes</taxon>
    </lineage>
</organism>
<gene>
    <name evidence="8" type="ORF">METZ01_LOCUS419617</name>
</gene>
<dbReference type="SUPFAM" id="SSF51735">
    <property type="entry name" value="NAD(P)-binding Rossmann-fold domains"/>
    <property type="match status" value="1"/>
</dbReference>
<dbReference type="GO" id="GO:0050661">
    <property type="term" value="F:NADP binding"/>
    <property type="evidence" value="ECO:0007669"/>
    <property type="project" value="InterPro"/>
</dbReference>
<evidence type="ECO:0000313" key="8">
    <source>
        <dbReference type="EMBL" id="SVD66763.1"/>
    </source>
</evidence>